<keyword evidence="3" id="KW-0862">Zinc</keyword>
<evidence type="ECO:0000259" key="4">
    <source>
        <dbReference type="PROSITE" id="PS51203"/>
    </source>
</evidence>
<name>A0A667WF34_9TELE</name>
<feature type="domain" description="CS" evidence="4">
    <location>
        <begin position="39"/>
        <end position="128"/>
    </location>
</feature>
<accession>A0A667WF34</accession>
<reference evidence="5" key="3">
    <citation type="submission" date="2025-09" db="UniProtKB">
        <authorList>
            <consortium name="Ensembl"/>
        </authorList>
    </citation>
    <scope>IDENTIFICATION</scope>
</reference>
<dbReference type="PROSITE" id="PS51203">
    <property type="entry name" value="CS"/>
    <property type="match status" value="1"/>
</dbReference>
<dbReference type="PANTHER" id="PTHR46983:SF2">
    <property type="entry name" value="INTEGRIN SUBUNIT BETA 1 BINDING PROTEIN 2"/>
    <property type="match status" value="1"/>
</dbReference>
<dbReference type="CDD" id="cd06488">
    <property type="entry name" value="p23_melusin_like"/>
    <property type="match status" value="1"/>
</dbReference>
<dbReference type="Gene3D" id="4.10.1130.20">
    <property type="match status" value="1"/>
</dbReference>
<dbReference type="SUPFAM" id="SSF49764">
    <property type="entry name" value="HSP20-like chaperones"/>
    <property type="match status" value="1"/>
</dbReference>
<evidence type="ECO:0000256" key="3">
    <source>
        <dbReference type="ARBA" id="ARBA00022833"/>
    </source>
</evidence>
<reference evidence="5" key="2">
    <citation type="submission" date="2025-08" db="UniProtKB">
        <authorList>
            <consortium name="Ensembl"/>
        </authorList>
    </citation>
    <scope>IDENTIFICATION</scope>
</reference>
<keyword evidence="2" id="KW-0677">Repeat</keyword>
<dbReference type="AlphaFoldDB" id="A0A667WF34"/>
<evidence type="ECO:0000256" key="2">
    <source>
        <dbReference type="ARBA" id="ARBA00022737"/>
    </source>
</evidence>
<proteinExistence type="predicted"/>
<dbReference type="Pfam" id="PF04969">
    <property type="entry name" value="CS"/>
    <property type="match status" value="1"/>
</dbReference>
<evidence type="ECO:0000256" key="1">
    <source>
        <dbReference type="ARBA" id="ARBA00022723"/>
    </source>
</evidence>
<evidence type="ECO:0000313" key="5">
    <source>
        <dbReference type="Ensembl" id="ENSMMDP00005003610.1"/>
    </source>
</evidence>
<protein>
    <submittedName>
        <fullName evidence="5">Zgc:92429</fullName>
    </submittedName>
</protein>
<sequence length="181" mass="20972">MYKYWNCCCIKTIDFNAFLDQKGCSTDKHCWIPKQNKKKVACRHDWHQTGNTVVVTIYAKNANPEFSTIEANSTVLSCHIQFENDKVFKKDFHLWGVIVVKQSSVNMVPSKVEITLRKADSVAWGKLEDPNFKPEPEPADNTVGIKMFVTDINKRKIQPLNNWILKEWTETKSIMVPFFKS</sequence>
<gene>
    <name evidence="5" type="primary">zgc:92429</name>
</gene>
<evidence type="ECO:0000313" key="6">
    <source>
        <dbReference type="Proteomes" id="UP000472263"/>
    </source>
</evidence>
<dbReference type="PANTHER" id="PTHR46983">
    <property type="entry name" value="CYSTEINE AND HISTIDINE-RICH DOMAIN-CONTAINING PROTEIN 1"/>
    <property type="match status" value="1"/>
</dbReference>
<keyword evidence="1" id="KW-0479">Metal-binding</keyword>
<dbReference type="Gene3D" id="2.60.40.790">
    <property type="match status" value="1"/>
</dbReference>
<dbReference type="Proteomes" id="UP000472263">
    <property type="component" value="Chromosome 18"/>
</dbReference>
<dbReference type="GO" id="GO:0046872">
    <property type="term" value="F:metal ion binding"/>
    <property type="evidence" value="ECO:0007669"/>
    <property type="project" value="UniProtKB-KW"/>
</dbReference>
<dbReference type="Pfam" id="PF04968">
    <property type="entry name" value="CHORD"/>
    <property type="match status" value="1"/>
</dbReference>
<dbReference type="GeneTree" id="ENSGT00940000159429"/>
<dbReference type="InterPro" id="IPR007051">
    <property type="entry name" value="CHORD_dom"/>
</dbReference>
<dbReference type="InterPro" id="IPR039790">
    <property type="entry name" value="CHRD1"/>
</dbReference>
<reference evidence="5" key="1">
    <citation type="submission" date="2019-06" db="EMBL/GenBank/DDBJ databases">
        <authorList>
            <consortium name="Wellcome Sanger Institute Data Sharing"/>
        </authorList>
    </citation>
    <scope>NUCLEOTIDE SEQUENCE [LARGE SCALE GENOMIC DNA]</scope>
</reference>
<dbReference type="InterPro" id="IPR007052">
    <property type="entry name" value="CS_dom"/>
</dbReference>
<dbReference type="Ensembl" id="ENSMMDT00005003704.1">
    <property type="protein sequence ID" value="ENSMMDP00005003610.1"/>
    <property type="gene ID" value="ENSMMDG00005001967.1"/>
</dbReference>
<dbReference type="InterPro" id="IPR008978">
    <property type="entry name" value="HSP20-like_chaperone"/>
</dbReference>
<keyword evidence="6" id="KW-1185">Reference proteome</keyword>
<organism evidence="5 6">
    <name type="scientific">Myripristis murdjan</name>
    <name type="common">pinecone soldierfish</name>
    <dbReference type="NCBI Taxonomy" id="586833"/>
    <lineage>
        <taxon>Eukaryota</taxon>
        <taxon>Metazoa</taxon>
        <taxon>Chordata</taxon>
        <taxon>Craniata</taxon>
        <taxon>Vertebrata</taxon>
        <taxon>Euteleostomi</taxon>
        <taxon>Actinopterygii</taxon>
        <taxon>Neopterygii</taxon>
        <taxon>Teleostei</taxon>
        <taxon>Neoteleostei</taxon>
        <taxon>Acanthomorphata</taxon>
        <taxon>Holocentriformes</taxon>
        <taxon>Holocentridae</taxon>
        <taxon>Myripristis</taxon>
    </lineage>
</organism>